<proteinExistence type="predicted"/>
<reference evidence="3 4" key="1">
    <citation type="submission" date="2018-07" db="EMBL/GenBank/DDBJ databases">
        <title>Motiliproteus coralliicola sp. nov., a bacterium isolated from Coral.</title>
        <authorList>
            <person name="Wang G."/>
        </authorList>
    </citation>
    <scope>NUCLEOTIDE SEQUENCE [LARGE SCALE GENOMIC DNA]</scope>
    <source>
        <strain evidence="3 4">C34</strain>
    </source>
</reference>
<evidence type="ECO:0000313" key="4">
    <source>
        <dbReference type="Proteomes" id="UP000253769"/>
    </source>
</evidence>
<comment type="caution">
    <text evidence="3">The sequence shown here is derived from an EMBL/GenBank/DDBJ whole genome shotgun (WGS) entry which is preliminary data.</text>
</comment>
<feature type="chain" id="PRO_5016571360" description="FlgO domain-containing protein" evidence="1">
    <location>
        <begin position="24"/>
        <end position="222"/>
    </location>
</feature>
<sequence length="222" mass="24196">MRVQSPMKQLAVTLFTLSLVAGCADRPIHVVVDNEVATRVTNPEALQPTPTDPAERSAIAEPVSYLGGAVRQMAEQIETSLAQRGIKRLPIAITPFVELSAATEKRPLGDELAEGFYHELQARGFNLIDHRALPFADRSLENLPLAEYYRRHRISYVLGGTYNVNSSGVTVNARMLDTVTQQVVATGQSDFGIEQLEGAFPGYDPFSSQDGMIIENGGVPVQ</sequence>
<dbReference type="Gene3D" id="3.40.50.10070">
    <property type="entry name" value="TolB, N-terminal domain"/>
    <property type="match status" value="1"/>
</dbReference>
<accession>A0A369WG34</accession>
<dbReference type="InterPro" id="IPR041215">
    <property type="entry name" value="FlgO_dom"/>
</dbReference>
<dbReference type="AlphaFoldDB" id="A0A369WG34"/>
<dbReference type="OrthoDB" id="6116374at2"/>
<evidence type="ECO:0000256" key="1">
    <source>
        <dbReference type="SAM" id="SignalP"/>
    </source>
</evidence>
<protein>
    <recommendedName>
        <fullName evidence="2">FlgO domain-containing protein</fullName>
    </recommendedName>
</protein>
<organism evidence="3 4">
    <name type="scientific">Motiliproteus coralliicola</name>
    <dbReference type="NCBI Taxonomy" id="2283196"/>
    <lineage>
        <taxon>Bacteria</taxon>
        <taxon>Pseudomonadati</taxon>
        <taxon>Pseudomonadota</taxon>
        <taxon>Gammaproteobacteria</taxon>
        <taxon>Oceanospirillales</taxon>
        <taxon>Oceanospirillaceae</taxon>
        <taxon>Motiliproteus</taxon>
    </lineage>
</organism>
<evidence type="ECO:0000259" key="2">
    <source>
        <dbReference type="Pfam" id="PF17680"/>
    </source>
</evidence>
<dbReference type="Proteomes" id="UP000253769">
    <property type="component" value="Unassembled WGS sequence"/>
</dbReference>
<evidence type="ECO:0000313" key="3">
    <source>
        <dbReference type="EMBL" id="RDE19566.1"/>
    </source>
</evidence>
<dbReference type="Pfam" id="PF17680">
    <property type="entry name" value="FlgO"/>
    <property type="match status" value="1"/>
</dbReference>
<dbReference type="SUPFAM" id="SSF52964">
    <property type="entry name" value="TolB, N-terminal domain"/>
    <property type="match status" value="1"/>
</dbReference>
<dbReference type="EMBL" id="QQOH01000003">
    <property type="protein sequence ID" value="RDE19566.1"/>
    <property type="molecule type" value="Genomic_DNA"/>
</dbReference>
<feature type="domain" description="FlgO" evidence="2">
    <location>
        <begin position="72"/>
        <end position="190"/>
    </location>
</feature>
<dbReference type="PROSITE" id="PS51257">
    <property type="entry name" value="PROKAR_LIPOPROTEIN"/>
    <property type="match status" value="1"/>
</dbReference>
<name>A0A369WG34_9GAMM</name>
<gene>
    <name evidence="3" type="ORF">DV711_11805</name>
</gene>
<feature type="signal peptide" evidence="1">
    <location>
        <begin position="1"/>
        <end position="23"/>
    </location>
</feature>
<keyword evidence="1" id="KW-0732">Signal</keyword>
<keyword evidence="4" id="KW-1185">Reference proteome</keyword>